<protein>
    <recommendedName>
        <fullName evidence="3">UBN2 domain-containing protein</fullName>
    </recommendedName>
</protein>
<reference evidence="1" key="1">
    <citation type="journal article" date="2022" name="Int. J. Mol. Sci.">
        <title>Draft Genome of Tanacetum Coccineum: Genomic Comparison of Closely Related Tanacetum-Family Plants.</title>
        <authorList>
            <person name="Yamashiro T."/>
            <person name="Shiraishi A."/>
            <person name="Nakayama K."/>
            <person name="Satake H."/>
        </authorList>
    </citation>
    <scope>NUCLEOTIDE SEQUENCE</scope>
</reference>
<evidence type="ECO:0000313" key="2">
    <source>
        <dbReference type="Proteomes" id="UP001151760"/>
    </source>
</evidence>
<reference evidence="1" key="2">
    <citation type="submission" date="2022-01" db="EMBL/GenBank/DDBJ databases">
        <authorList>
            <person name="Yamashiro T."/>
            <person name="Shiraishi A."/>
            <person name="Satake H."/>
            <person name="Nakayama K."/>
        </authorList>
    </citation>
    <scope>NUCLEOTIDE SEQUENCE</scope>
</reference>
<comment type="caution">
    <text evidence="1">The sequence shown here is derived from an EMBL/GenBank/DDBJ whole genome shotgun (WGS) entry which is preliminary data.</text>
</comment>
<evidence type="ECO:0008006" key="3">
    <source>
        <dbReference type="Google" id="ProtNLM"/>
    </source>
</evidence>
<evidence type="ECO:0000313" key="1">
    <source>
        <dbReference type="EMBL" id="GJS96775.1"/>
    </source>
</evidence>
<dbReference type="Proteomes" id="UP001151760">
    <property type="component" value="Unassembled WGS sequence"/>
</dbReference>
<sequence length="303" mass="34717">MAIVVNPPHNIQVIAKALHPKWRAKVWAIEESKDLSSLALDELIGNLKVHEVVMEKDSEIYKGKKERIKSIALKAKKESSDDETSTSGSDNEEYAMVIKRPSLEVLGLIPENDAKYNSIDETCLKLLQSSNEVTLNSSYYSDNASSLDNDKEDQYTVLEIWKEYNILEDIKCGPYSKKSLIRRIQSLDTPYRTDSEYGVSTSIKYSVSDFLSNTAYSFKLINEAYPLPLDTAYRSSGIEADSKRHFKSLSLDELRSPDFNLFYDQEYLEEEEAEAMAETMEHVSRVFSKSEGHYYSRDLYRKT</sequence>
<proteinExistence type="predicted"/>
<dbReference type="EMBL" id="BQNB010011911">
    <property type="protein sequence ID" value="GJS96775.1"/>
    <property type="molecule type" value="Genomic_DNA"/>
</dbReference>
<name>A0ABQ5A6Q5_9ASTR</name>
<organism evidence="1 2">
    <name type="scientific">Tanacetum coccineum</name>
    <dbReference type="NCBI Taxonomy" id="301880"/>
    <lineage>
        <taxon>Eukaryota</taxon>
        <taxon>Viridiplantae</taxon>
        <taxon>Streptophyta</taxon>
        <taxon>Embryophyta</taxon>
        <taxon>Tracheophyta</taxon>
        <taxon>Spermatophyta</taxon>
        <taxon>Magnoliopsida</taxon>
        <taxon>eudicotyledons</taxon>
        <taxon>Gunneridae</taxon>
        <taxon>Pentapetalae</taxon>
        <taxon>asterids</taxon>
        <taxon>campanulids</taxon>
        <taxon>Asterales</taxon>
        <taxon>Asteraceae</taxon>
        <taxon>Asteroideae</taxon>
        <taxon>Anthemideae</taxon>
        <taxon>Anthemidinae</taxon>
        <taxon>Tanacetum</taxon>
    </lineage>
</organism>
<keyword evidence="2" id="KW-1185">Reference proteome</keyword>
<gene>
    <name evidence="1" type="ORF">Tco_0803743</name>
</gene>
<accession>A0ABQ5A6Q5</accession>